<evidence type="ECO:0000256" key="2">
    <source>
        <dbReference type="ARBA" id="ARBA00022485"/>
    </source>
</evidence>
<dbReference type="InterPro" id="IPR050377">
    <property type="entry name" value="Radical_SAM_PqqE_MftC-like"/>
</dbReference>
<evidence type="ECO:0000256" key="3">
    <source>
        <dbReference type="ARBA" id="ARBA00022691"/>
    </source>
</evidence>
<evidence type="ECO:0000313" key="9">
    <source>
        <dbReference type="EMBL" id="OGD72483.1"/>
    </source>
</evidence>
<dbReference type="SFLD" id="SFLDG01067">
    <property type="entry name" value="SPASM/twitch_domain_containing"/>
    <property type="match status" value="1"/>
</dbReference>
<keyword evidence="7" id="KW-0411">Iron-sulfur</keyword>
<dbReference type="InterPro" id="IPR007197">
    <property type="entry name" value="rSAM"/>
</dbReference>
<sequence>MALSLKRIRPQWLANLAKNVVKVRFQKESARGREVYPVLASYNITNRCDMRCVYCGYPKMDRRELPTADKLRVLEKILPGIPALDISGGEPLILPDIDEVIRHAHGLGFAPLVLNTDFLQMRRHEVLLDYVDQLIVSLDSTIPAVWDSIVGVKGACDRVMGNLRHYAKAQDEKGFQININAVILPDHLDQVLPLLDFAAEIGVSFNAVPRVDGFEPNPELVGNPEYRALIDELIRRKAEGYPVLNTTLYLERVRDFLPYRCYATVTPKVGPLGQVFYPCTKMHWVAGNLLEEPSLWAVLQRAYREAPRHHCGRLCYMSCYMEPIHYLEHPISFLAEGHLRRLVGRRNGLAETA</sequence>
<comment type="caution">
    <text evidence="9">The sequence shown here is derived from an EMBL/GenBank/DDBJ whole genome shotgun (WGS) entry which is preliminary data.</text>
</comment>
<evidence type="ECO:0000313" key="10">
    <source>
        <dbReference type="Proteomes" id="UP000177187"/>
    </source>
</evidence>
<feature type="domain" description="Radical SAM core" evidence="8">
    <location>
        <begin position="34"/>
        <end position="242"/>
    </location>
</feature>
<dbReference type="SUPFAM" id="SSF102114">
    <property type="entry name" value="Radical SAM enzymes"/>
    <property type="match status" value="1"/>
</dbReference>
<keyword evidence="2" id="KW-0004">4Fe-4S</keyword>
<comment type="cofactor">
    <cofactor evidence="1">
        <name>[4Fe-4S] cluster</name>
        <dbReference type="ChEBI" id="CHEBI:49883"/>
    </cofactor>
</comment>
<dbReference type="Gene3D" id="3.20.20.70">
    <property type="entry name" value="Aldolase class I"/>
    <property type="match status" value="1"/>
</dbReference>
<dbReference type="GO" id="GO:0051539">
    <property type="term" value="F:4 iron, 4 sulfur cluster binding"/>
    <property type="evidence" value="ECO:0007669"/>
    <property type="project" value="UniProtKB-KW"/>
</dbReference>
<accession>A0A1F5EYK8</accession>
<dbReference type="PANTHER" id="PTHR11228">
    <property type="entry name" value="RADICAL SAM DOMAIN PROTEIN"/>
    <property type="match status" value="1"/>
</dbReference>
<dbReference type="PANTHER" id="PTHR11228:SF7">
    <property type="entry name" value="PQQA PEPTIDE CYCLASE"/>
    <property type="match status" value="1"/>
</dbReference>
<dbReference type="SFLD" id="SFLDS00029">
    <property type="entry name" value="Radical_SAM"/>
    <property type="match status" value="1"/>
</dbReference>
<keyword evidence="4" id="KW-0479">Metal-binding</keyword>
<evidence type="ECO:0000256" key="6">
    <source>
        <dbReference type="ARBA" id="ARBA00023004"/>
    </source>
</evidence>
<evidence type="ECO:0000256" key="5">
    <source>
        <dbReference type="ARBA" id="ARBA00023002"/>
    </source>
</evidence>
<reference evidence="9 10" key="1">
    <citation type="journal article" date="2016" name="Nat. Commun.">
        <title>Thousands of microbial genomes shed light on interconnected biogeochemical processes in an aquifer system.</title>
        <authorList>
            <person name="Anantharaman K."/>
            <person name="Brown C.T."/>
            <person name="Hug L.A."/>
            <person name="Sharon I."/>
            <person name="Castelle C.J."/>
            <person name="Probst A.J."/>
            <person name="Thomas B.C."/>
            <person name="Singh A."/>
            <person name="Wilkins M.J."/>
            <person name="Karaoz U."/>
            <person name="Brodie E.L."/>
            <person name="Williams K.H."/>
            <person name="Hubbard S.S."/>
            <person name="Banfield J.F."/>
        </authorList>
    </citation>
    <scope>NUCLEOTIDE SEQUENCE [LARGE SCALE GENOMIC DNA]</scope>
</reference>
<evidence type="ECO:0000256" key="1">
    <source>
        <dbReference type="ARBA" id="ARBA00001966"/>
    </source>
</evidence>
<dbReference type="InterPro" id="IPR058240">
    <property type="entry name" value="rSAM_sf"/>
</dbReference>
<dbReference type="EMBL" id="MFAF01000119">
    <property type="protein sequence ID" value="OGD72483.1"/>
    <property type="molecule type" value="Genomic_DNA"/>
</dbReference>
<dbReference type="GO" id="GO:0016491">
    <property type="term" value="F:oxidoreductase activity"/>
    <property type="evidence" value="ECO:0007669"/>
    <property type="project" value="UniProtKB-KW"/>
</dbReference>
<dbReference type="PROSITE" id="PS01305">
    <property type="entry name" value="MOAA_NIFB_PQQE"/>
    <property type="match status" value="1"/>
</dbReference>
<keyword evidence="3" id="KW-0949">S-adenosyl-L-methionine</keyword>
<keyword evidence="5" id="KW-0560">Oxidoreductase</keyword>
<protein>
    <recommendedName>
        <fullName evidence="8">Radical SAM core domain-containing protein</fullName>
    </recommendedName>
</protein>
<dbReference type="InterPro" id="IPR013785">
    <property type="entry name" value="Aldolase_TIM"/>
</dbReference>
<name>A0A1F5EYK8_9BACT</name>
<dbReference type="PROSITE" id="PS51918">
    <property type="entry name" value="RADICAL_SAM"/>
    <property type="match status" value="1"/>
</dbReference>
<organism evidence="9 10">
    <name type="scientific">Candidatus Coatesbacteria bacterium RBG_13_66_14</name>
    <dbReference type="NCBI Taxonomy" id="1817816"/>
    <lineage>
        <taxon>Bacteria</taxon>
        <taxon>Candidatus Coatesiibacteriota</taxon>
    </lineage>
</organism>
<dbReference type="InterPro" id="IPR000385">
    <property type="entry name" value="MoaA_NifB_PqqE_Fe-S-bd_CS"/>
</dbReference>
<dbReference type="Proteomes" id="UP000177187">
    <property type="component" value="Unassembled WGS sequence"/>
</dbReference>
<evidence type="ECO:0000259" key="8">
    <source>
        <dbReference type="PROSITE" id="PS51918"/>
    </source>
</evidence>
<gene>
    <name evidence="9" type="ORF">A2Y64_04665</name>
</gene>
<dbReference type="GO" id="GO:0046872">
    <property type="term" value="F:metal ion binding"/>
    <property type="evidence" value="ECO:0007669"/>
    <property type="project" value="UniProtKB-KW"/>
</dbReference>
<proteinExistence type="predicted"/>
<dbReference type="AlphaFoldDB" id="A0A1F5EYK8"/>
<keyword evidence="6" id="KW-0408">Iron</keyword>
<dbReference type="Pfam" id="PF04055">
    <property type="entry name" value="Radical_SAM"/>
    <property type="match status" value="1"/>
</dbReference>
<evidence type="ECO:0000256" key="7">
    <source>
        <dbReference type="ARBA" id="ARBA00023014"/>
    </source>
</evidence>
<dbReference type="STRING" id="1817816.A2Y64_04665"/>
<dbReference type="CDD" id="cd01335">
    <property type="entry name" value="Radical_SAM"/>
    <property type="match status" value="1"/>
</dbReference>
<evidence type="ECO:0000256" key="4">
    <source>
        <dbReference type="ARBA" id="ARBA00022723"/>
    </source>
</evidence>